<feature type="transmembrane region" description="Helical" evidence="1">
    <location>
        <begin position="158"/>
        <end position="179"/>
    </location>
</feature>
<keyword evidence="3" id="KW-1185">Reference proteome</keyword>
<evidence type="ECO:0000313" key="2">
    <source>
        <dbReference type="EMBL" id="MFC1415724.1"/>
    </source>
</evidence>
<keyword evidence="1" id="KW-1133">Transmembrane helix</keyword>
<feature type="transmembrane region" description="Helical" evidence="1">
    <location>
        <begin position="82"/>
        <end position="102"/>
    </location>
</feature>
<feature type="transmembrane region" description="Helical" evidence="1">
    <location>
        <begin position="506"/>
        <end position="525"/>
    </location>
</feature>
<feature type="transmembrane region" description="Helical" evidence="1">
    <location>
        <begin position="461"/>
        <end position="486"/>
    </location>
</feature>
<comment type="caution">
    <text evidence="2">The sequence shown here is derived from an EMBL/GenBank/DDBJ whole genome shotgun (WGS) entry which is preliminary data.</text>
</comment>
<keyword evidence="1" id="KW-0812">Transmembrane</keyword>
<feature type="transmembrane region" description="Helical" evidence="1">
    <location>
        <begin position="236"/>
        <end position="258"/>
    </location>
</feature>
<protein>
    <submittedName>
        <fullName evidence="2">ABC transporter permease</fullName>
    </submittedName>
</protein>
<feature type="transmembrane region" description="Helical" evidence="1">
    <location>
        <begin position="394"/>
        <end position="418"/>
    </location>
</feature>
<feature type="transmembrane region" description="Helical" evidence="1">
    <location>
        <begin position="24"/>
        <end position="42"/>
    </location>
</feature>
<dbReference type="Proteomes" id="UP001592531">
    <property type="component" value="Unassembled WGS sequence"/>
</dbReference>
<evidence type="ECO:0000256" key="1">
    <source>
        <dbReference type="SAM" id="Phobius"/>
    </source>
</evidence>
<feature type="transmembrane region" description="Helical" evidence="1">
    <location>
        <begin position="430"/>
        <end position="454"/>
    </location>
</feature>
<reference evidence="2 3" key="1">
    <citation type="submission" date="2024-09" db="EMBL/GenBank/DDBJ databases">
        <authorList>
            <person name="Lee S.D."/>
        </authorList>
    </citation>
    <scope>NUCLEOTIDE SEQUENCE [LARGE SCALE GENOMIC DNA]</scope>
    <source>
        <strain evidence="2 3">N8-3</strain>
    </source>
</reference>
<dbReference type="EMBL" id="JBHFAB010000002">
    <property type="protein sequence ID" value="MFC1415724.1"/>
    <property type="molecule type" value="Genomic_DNA"/>
</dbReference>
<gene>
    <name evidence="2" type="ORF">ACEZDE_03560</name>
</gene>
<name>A0ABV6VPQ3_9ACTN</name>
<evidence type="ECO:0000313" key="3">
    <source>
        <dbReference type="Proteomes" id="UP001592531"/>
    </source>
</evidence>
<organism evidence="2 3">
    <name type="scientific">Streptacidiphilus cavernicola</name>
    <dbReference type="NCBI Taxonomy" id="3342716"/>
    <lineage>
        <taxon>Bacteria</taxon>
        <taxon>Bacillati</taxon>
        <taxon>Actinomycetota</taxon>
        <taxon>Actinomycetes</taxon>
        <taxon>Kitasatosporales</taxon>
        <taxon>Streptomycetaceae</taxon>
        <taxon>Streptacidiphilus</taxon>
    </lineage>
</organism>
<accession>A0ABV6VPQ3</accession>
<feature type="transmembrane region" description="Helical" evidence="1">
    <location>
        <begin position="344"/>
        <end position="365"/>
    </location>
</feature>
<proteinExistence type="predicted"/>
<dbReference type="RefSeq" id="WP_380531922.1">
    <property type="nucleotide sequence ID" value="NZ_JBHFAB010000002.1"/>
</dbReference>
<feature type="transmembrane region" description="Helical" evidence="1">
    <location>
        <begin position="122"/>
        <end position="146"/>
    </location>
</feature>
<feature type="transmembrane region" description="Helical" evidence="1">
    <location>
        <begin position="296"/>
        <end position="317"/>
    </location>
</feature>
<sequence>MTAGLGVLLRLALRRDRVMLPVWLYALIGTAASTAVSIRALYPDQASRDRLAAGINDNASLRALYGPVYDTHSLGALTAWRVLPFGGVMIGLLCVLLVTRHTRAEEESGRLELLGAGAVGRAAPLTAALGTALAACAAVAVVVPVLMAALGQDLAGSVAFGLAYAGVGLVFAGVSALAAQLTGTSRAANGIGGALLGAAYLLRATGDAAGDGGPAWSAWLSPLGWAERVHSYGGDAWWLLGLMLLAAAVPTAAAYALAGRRDLGGGLLPQRPGPAAAAPSLRGAYALGWRLQRGSLFGWAAAFLVSGAVLGGISRGISRLVDGNQQVEQLLRRMGGAEGVVDSYLATIMGTLGMAAAVYAVQTVLRLRGEEAEGRAEPVLATAVTRLGWAGSHLLYPLAGSAVLLLSGGLGAGLGAGAVLGDTGGWTGRLVGAGLVQLPAVWVFAAVTLALFGLAPRRTAAGWGVLGALLLIGYLGPALHAGQWLLDLTPFTHVPRLPGGVLTLRPLLWLTLVSVVLGTAGLLGLRRRDLAG</sequence>
<keyword evidence="1" id="KW-0472">Membrane</keyword>